<dbReference type="AlphaFoldDB" id="A0A2P5AZ84"/>
<feature type="domain" description="GIY-YIG" evidence="10">
    <location>
        <begin position="34"/>
        <end position="116"/>
    </location>
</feature>
<dbReference type="GO" id="GO:0033557">
    <property type="term" value="C:Slx1-Slx4 complex"/>
    <property type="evidence" value="ECO:0007669"/>
    <property type="project" value="UniProtKB-UniRule"/>
</dbReference>
<dbReference type="InterPro" id="IPR035901">
    <property type="entry name" value="GIY-YIG_endonuc_sf"/>
</dbReference>
<dbReference type="GO" id="GO:0008821">
    <property type="term" value="F:crossover junction DNA endonuclease activity"/>
    <property type="evidence" value="ECO:0007669"/>
    <property type="project" value="TreeGrafter"/>
</dbReference>
<evidence type="ECO:0000256" key="9">
    <source>
        <dbReference type="SAM" id="MobiDB-lite"/>
    </source>
</evidence>
<accession>A0A2P5AZ84</accession>
<dbReference type="FunFam" id="3.40.1440.10:FF:000005">
    <property type="entry name" value="Structure-specific endonuclease subunit SLX1 homolog"/>
    <property type="match status" value="1"/>
</dbReference>
<comment type="cofactor">
    <cofactor evidence="8">
        <name>a divalent metal cation</name>
        <dbReference type="ChEBI" id="CHEBI:60240"/>
    </cofactor>
</comment>
<evidence type="ECO:0000256" key="5">
    <source>
        <dbReference type="ARBA" id="ARBA00023172"/>
    </source>
</evidence>
<dbReference type="EMBL" id="JXTB01000405">
    <property type="protein sequence ID" value="PON41864.1"/>
    <property type="molecule type" value="Genomic_DNA"/>
</dbReference>
<evidence type="ECO:0000256" key="3">
    <source>
        <dbReference type="ARBA" id="ARBA00022763"/>
    </source>
</evidence>
<keyword evidence="1 8" id="KW-0540">Nuclease</keyword>
<organism evidence="11 12">
    <name type="scientific">Parasponia andersonii</name>
    <name type="common">Sponia andersonii</name>
    <dbReference type="NCBI Taxonomy" id="3476"/>
    <lineage>
        <taxon>Eukaryota</taxon>
        <taxon>Viridiplantae</taxon>
        <taxon>Streptophyta</taxon>
        <taxon>Embryophyta</taxon>
        <taxon>Tracheophyta</taxon>
        <taxon>Spermatophyta</taxon>
        <taxon>Magnoliopsida</taxon>
        <taxon>eudicotyledons</taxon>
        <taxon>Gunneridae</taxon>
        <taxon>Pentapetalae</taxon>
        <taxon>rosids</taxon>
        <taxon>fabids</taxon>
        <taxon>Rosales</taxon>
        <taxon>Cannabaceae</taxon>
        <taxon>Parasponia</taxon>
    </lineage>
</organism>
<comment type="similarity">
    <text evidence="8">Belongs to the SLX1 family.</text>
</comment>
<dbReference type="CDD" id="cd10455">
    <property type="entry name" value="GIY-YIG_SLX1"/>
    <property type="match status" value="1"/>
</dbReference>
<reference evidence="12" key="1">
    <citation type="submission" date="2016-06" db="EMBL/GenBank/DDBJ databases">
        <title>Parallel loss of symbiosis genes in relatives of nitrogen-fixing non-legume Parasponia.</title>
        <authorList>
            <person name="Van Velzen R."/>
            <person name="Holmer R."/>
            <person name="Bu F."/>
            <person name="Rutten L."/>
            <person name="Van Zeijl A."/>
            <person name="Liu W."/>
            <person name="Santuari L."/>
            <person name="Cao Q."/>
            <person name="Sharma T."/>
            <person name="Shen D."/>
            <person name="Roswanjaya Y."/>
            <person name="Wardhani T."/>
            <person name="Kalhor M.S."/>
            <person name="Jansen J."/>
            <person name="Van den Hoogen J."/>
            <person name="Gungor B."/>
            <person name="Hartog M."/>
            <person name="Hontelez J."/>
            <person name="Verver J."/>
            <person name="Yang W.-C."/>
            <person name="Schijlen E."/>
            <person name="Repin R."/>
            <person name="Schilthuizen M."/>
            <person name="Schranz E."/>
            <person name="Heidstra R."/>
            <person name="Miyata K."/>
            <person name="Fedorova E."/>
            <person name="Kohlen W."/>
            <person name="Bisseling T."/>
            <person name="Smit S."/>
            <person name="Geurts R."/>
        </authorList>
    </citation>
    <scope>NUCLEOTIDE SEQUENCE [LARGE SCALE GENOMIC DNA]</scope>
    <source>
        <strain evidence="12">cv. WU1-14</strain>
    </source>
</reference>
<dbReference type="InterPro" id="IPR027520">
    <property type="entry name" value="Slx1"/>
</dbReference>
<evidence type="ECO:0000256" key="1">
    <source>
        <dbReference type="ARBA" id="ARBA00022722"/>
    </source>
</evidence>
<dbReference type="PANTHER" id="PTHR20208">
    <property type="entry name" value="STRUCTURE-SPECIFIC ENDONUCLEASE SUBUNIT SLX1"/>
    <property type="match status" value="1"/>
</dbReference>
<gene>
    <name evidence="11" type="ORF">PanWU01x14_286300</name>
</gene>
<keyword evidence="6 8" id="KW-0234">DNA repair</keyword>
<keyword evidence="5 8" id="KW-0233">DNA recombination</keyword>
<comment type="function">
    <text evidence="8">Catalytic subunit of a heterodimeric structure-specific endonuclease that resolves DNA secondary structures generated during DNA repair and recombination. Has endonuclease activity towards branched DNA substrates, introducing single-strand cuts in duplex DNA close to junctions with ss-DNA.</text>
</comment>
<dbReference type="PANTHER" id="PTHR20208:SF10">
    <property type="entry name" value="STRUCTURE-SPECIFIC ENDONUCLEASE SUBUNIT SLX1"/>
    <property type="match status" value="1"/>
</dbReference>
<dbReference type="Gene3D" id="3.40.1440.10">
    <property type="entry name" value="GIY-YIG endonuclease"/>
    <property type="match status" value="1"/>
</dbReference>
<evidence type="ECO:0000259" key="10">
    <source>
        <dbReference type="PROSITE" id="PS50164"/>
    </source>
</evidence>
<evidence type="ECO:0000256" key="8">
    <source>
        <dbReference type="HAMAP-Rule" id="MF_03100"/>
    </source>
</evidence>
<evidence type="ECO:0000256" key="2">
    <source>
        <dbReference type="ARBA" id="ARBA00022759"/>
    </source>
</evidence>
<feature type="compositionally biased region" description="Basic and acidic residues" evidence="9">
    <location>
        <begin position="227"/>
        <end position="240"/>
    </location>
</feature>
<evidence type="ECO:0000313" key="12">
    <source>
        <dbReference type="Proteomes" id="UP000237105"/>
    </source>
</evidence>
<evidence type="ECO:0000256" key="7">
    <source>
        <dbReference type="ARBA" id="ARBA00023242"/>
    </source>
</evidence>
<keyword evidence="3 8" id="KW-0227">DNA damage</keyword>
<comment type="caution">
    <text evidence="11">The sequence shown here is derived from an EMBL/GenBank/DDBJ whole genome shotgun (WGS) entry which is preliminary data.</text>
</comment>
<comment type="caution">
    <text evidence="8">Lacks conserved residue(s) required for the propagation of feature annotation.</text>
</comment>
<evidence type="ECO:0000256" key="6">
    <source>
        <dbReference type="ARBA" id="ARBA00023204"/>
    </source>
</evidence>
<keyword evidence="4 8" id="KW-0378">Hydrolase</keyword>
<dbReference type="OrthoDB" id="24645at2759"/>
<dbReference type="InterPro" id="IPR050381">
    <property type="entry name" value="SLX1_endonuclease"/>
</dbReference>
<keyword evidence="12" id="KW-1185">Reference proteome</keyword>
<dbReference type="Pfam" id="PF01541">
    <property type="entry name" value="GIY-YIG"/>
    <property type="match status" value="1"/>
</dbReference>
<proteinExistence type="inferred from homology"/>
<feature type="region of interest" description="Disordered" evidence="9">
    <location>
        <begin position="1"/>
        <end position="25"/>
    </location>
</feature>
<sequence length="376" mass="42587">MGQRRRVRREAASETLTQESAEEERDDGEIISKGFYACYLLVSLNPRHKAHTYIGFTVNPRRRIRQHNGEIGCGAWRTKKRRPWEMVLCIYGFPTNVSALQFEWAWQHPTESLAVRKAAASLKSLSGIANKIKLAYTMLTLPSWHSIKLTVNYFSTKYTKHSSGCPSLPGHMRVKVCPMEELPCYVECDESLIENDDEWDCEEWSRGACDANKFAEATSSDSTLGNSEEHDQNSIDKDTNEPCGWISKAKDCKEQSSNVSGSSFVREIANNTVMSSLIKDNNFESKRPAREQSITLITEDCDQPPRSRHILPSEVEVIDVTTPSPVCRSSLWGNKSCQRERNKERHTLPSEAEVIDLTTPPPLRQSSLWDSLVELA</sequence>
<dbReference type="GO" id="GO:0000724">
    <property type="term" value="P:double-strand break repair via homologous recombination"/>
    <property type="evidence" value="ECO:0007669"/>
    <property type="project" value="TreeGrafter"/>
</dbReference>
<dbReference type="EC" id="3.1.-.-" evidence="8"/>
<feature type="region of interest" description="Disordered" evidence="9">
    <location>
        <begin position="219"/>
        <end position="240"/>
    </location>
</feature>
<name>A0A2P5AZ84_PARAD</name>
<protein>
    <recommendedName>
        <fullName evidence="8">Structure-specific endonuclease subunit SLX1 homolog</fullName>
        <ecNumber evidence="8">3.1.-.-</ecNumber>
    </recommendedName>
</protein>
<keyword evidence="7 8" id="KW-0539">Nucleus</keyword>
<evidence type="ECO:0000313" key="11">
    <source>
        <dbReference type="EMBL" id="PON41864.1"/>
    </source>
</evidence>
<dbReference type="PROSITE" id="PS50164">
    <property type="entry name" value="GIY_YIG"/>
    <property type="match status" value="1"/>
</dbReference>
<dbReference type="HAMAP" id="MF_03100">
    <property type="entry name" value="Endonuc_su_Slx1"/>
    <property type="match status" value="1"/>
</dbReference>
<evidence type="ECO:0000256" key="4">
    <source>
        <dbReference type="ARBA" id="ARBA00022801"/>
    </source>
</evidence>
<dbReference type="Proteomes" id="UP000237105">
    <property type="component" value="Unassembled WGS sequence"/>
</dbReference>
<dbReference type="STRING" id="3476.A0A2P5AZ84"/>
<comment type="subunit">
    <text evidence="8">Forms a heterodimer with a member of the SLX4 family.</text>
</comment>
<comment type="subcellular location">
    <subcellularLocation>
        <location evidence="8">Nucleus</location>
    </subcellularLocation>
</comment>
<dbReference type="InterPro" id="IPR000305">
    <property type="entry name" value="GIY-YIG_endonuc"/>
</dbReference>
<keyword evidence="2 8" id="KW-0255">Endonuclease</keyword>
<dbReference type="GO" id="GO:0017108">
    <property type="term" value="F:5'-flap endonuclease activity"/>
    <property type="evidence" value="ECO:0007669"/>
    <property type="project" value="InterPro"/>
</dbReference>